<dbReference type="PANTHER" id="PTHR33420">
    <property type="entry name" value="FIMBRIAL SUBUNIT ELFA-RELATED"/>
    <property type="match status" value="1"/>
</dbReference>
<dbReference type="PANTHER" id="PTHR33420:SF34">
    <property type="entry name" value="MINOR FIMBRIAL SUBUNIT"/>
    <property type="match status" value="1"/>
</dbReference>
<protein>
    <submittedName>
        <fullName evidence="3">Putative minor fimbrial subunit StfE</fullName>
    </submittedName>
</protein>
<evidence type="ECO:0000313" key="4">
    <source>
        <dbReference type="EMBL" id="VTR58999.1"/>
    </source>
</evidence>
<dbReference type="Proteomes" id="UP000270487">
    <property type="component" value="Chromosome"/>
</dbReference>
<organism evidence="3 5">
    <name type="scientific">Serratia fonticola</name>
    <dbReference type="NCBI Taxonomy" id="47917"/>
    <lineage>
        <taxon>Bacteria</taxon>
        <taxon>Pseudomonadati</taxon>
        <taxon>Pseudomonadota</taxon>
        <taxon>Gammaproteobacteria</taxon>
        <taxon>Enterobacterales</taxon>
        <taxon>Yersiniaceae</taxon>
        <taxon>Serratia</taxon>
    </lineage>
</organism>
<feature type="signal peptide" evidence="1">
    <location>
        <begin position="1"/>
        <end position="25"/>
    </location>
</feature>
<dbReference type="InterPro" id="IPR000259">
    <property type="entry name" value="Adhesion_dom_fimbrial"/>
</dbReference>
<dbReference type="SUPFAM" id="SSF49401">
    <property type="entry name" value="Bacterial adhesins"/>
    <property type="match status" value="1"/>
</dbReference>
<reference evidence="3 5" key="1">
    <citation type="submission" date="2018-12" db="EMBL/GenBank/DDBJ databases">
        <authorList>
            <consortium name="Pathogen Informatics"/>
        </authorList>
    </citation>
    <scope>NUCLEOTIDE SEQUENCE [LARGE SCALE GENOMIC DNA]</scope>
    <source>
        <strain evidence="4">NCTC12965</strain>
        <strain evidence="3 5">NCTC13193</strain>
    </source>
</reference>
<gene>
    <name evidence="4" type="ORF">NCTC12965_07883</name>
    <name evidence="3" type="ORF">NCTC13193_01019</name>
</gene>
<dbReference type="InterPro" id="IPR008966">
    <property type="entry name" value="Adhesion_dom_sf"/>
</dbReference>
<feature type="domain" description="Fimbrial-type adhesion" evidence="2">
    <location>
        <begin position="32"/>
        <end position="164"/>
    </location>
</feature>
<dbReference type="InterPro" id="IPR036937">
    <property type="entry name" value="Adhesion_dom_fimbrial_sf"/>
</dbReference>
<dbReference type="Gene3D" id="2.60.40.1090">
    <property type="entry name" value="Fimbrial-type adhesion domain"/>
    <property type="match status" value="1"/>
</dbReference>
<evidence type="ECO:0000313" key="3">
    <source>
        <dbReference type="EMBL" id="VEI64155.1"/>
    </source>
</evidence>
<dbReference type="EMBL" id="LR134492">
    <property type="protein sequence ID" value="VEI64155.1"/>
    <property type="molecule type" value="Genomic_DNA"/>
</dbReference>
<evidence type="ECO:0000256" key="1">
    <source>
        <dbReference type="SAM" id="SignalP"/>
    </source>
</evidence>
<proteinExistence type="predicted"/>
<evidence type="ECO:0000259" key="2">
    <source>
        <dbReference type="Pfam" id="PF00419"/>
    </source>
</evidence>
<dbReference type="GeneID" id="30321056"/>
<accession>A0A3S5AQP4</accession>
<dbReference type="GO" id="GO:0043709">
    <property type="term" value="P:cell adhesion involved in single-species biofilm formation"/>
    <property type="evidence" value="ECO:0007669"/>
    <property type="project" value="TreeGrafter"/>
</dbReference>
<feature type="chain" id="PRO_5044600548" evidence="1">
    <location>
        <begin position="26"/>
        <end position="166"/>
    </location>
</feature>
<dbReference type="EMBL" id="CABEEZ010000155">
    <property type="protein sequence ID" value="VTR58999.1"/>
    <property type="molecule type" value="Genomic_DNA"/>
</dbReference>
<dbReference type="RefSeq" id="WP_037411776.1">
    <property type="nucleotide sequence ID" value="NZ_CAMISF010000006.1"/>
</dbReference>
<dbReference type="Pfam" id="PF00419">
    <property type="entry name" value="Fimbrial"/>
    <property type="match status" value="1"/>
</dbReference>
<dbReference type="GO" id="GO:0009289">
    <property type="term" value="C:pilus"/>
    <property type="evidence" value="ECO:0007669"/>
    <property type="project" value="InterPro"/>
</dbReference>
<dbReference type="InterPro" id="IPR050263">
    <property type="entry name" value="Bact_Fimbrial_Adh_Pro"/>
</dbReference>
<dbReference type="AlphaFoldDB" id="A0A3S5AQP4"/>
<name>A0A3S5AQP4_SERFO</name>
<evidence type="ECO:0000313" key="5">
    <source>
        <dbReference type="Proteomes" id="UP000270487"/>
    </source>
</evidence>
<keyword evidence="1" id="KW-0732">Signal</keyword>
<sequence>MNKFPLRALSGVLGGLVLCCAPAQASNVLTVSITGTVITAPACTLNANTAIDVKFGSALQTTSIDGNNYTTPVPFTLTCVGNPSSLRLRFQGTSTDFGTGVLATNFPDLGIQLLKPDSSVLAMDEWFTFAYSATPPAISAVPVKRPGTILPGGVFNSTATLLVEVL</sequence>